<dbReference type="PANTHER" id="PTHR47102">
    <property type="entry name" value="PROTEIN BNI1"/>
    <property type="match status" value="1"/>
</dbReference>
<evidence type="ECO:0000259" key="2">
    <source>
        <dbReference type="SMART" id="SM00333"/>
    </source>
</evidence>
<dbReference type="SUPFAM" id="SSF63748">
    <property type="entry name" value="Tudor/PWWP/MBT"/>
    <property type="match status" value="1"/>
</dbReference>
<feature type="compositionally biased region" description="Low complexity" evidence="1">
    <location>
        <begin position="303"/>
        <end position="316"/>
    </location>
</feature>
<organism evidence="3 4">
    <name type="scientific">Sporothrix curviconia</name>
    <dbReference type="NCBI Taxonomy" id="1260050"/>
    <lineage>
        <taxon>Eukaryota</taxon>
        <taxon>Fungi</taxon>
        <taxon>Dikarya</taxon>
        <taxon>Ascomycota</taxon>
        <taxon>Pezizomycotina</taxon>
        <taxon>Sordariomycetes</taxon>
        <taxon>Sordariomycetidae</taxon>
        <taxon>Ophiostomatales</taxon>
        <taxon>Ophiostomataceae</taxon>
        <taxon>Sporothrix</taxon>
    </lineage>
</organism>
<dbReference type="PANTHER" id="PTHR47102:SF2">
    <property type="entry name" value="PROTEIN BNI1"/>
    <property type="match status" value="1"/>
</dbReference>
<evidence type="ECO:0000313" key="3">
    <source>
        <dbReference type="EMBL" id="CAK7221752.1"/>
    </source>
</evidence>
<keyword evidence="4" id="KW-1185">Reference proteome</keyword>
<feature type="compositionally biased region" description="Pro residues" evidence="1">
    <location>
        <begin position="259"/>
        <end position="273"/>
    </location>
</feature>
<feature type="compositionally biased region" description="Pro residues" evidence="1">
    <location>
        <begin position="211"/>
        <end position="225"/>
    </location>
</feature>
<dbReference type="InterPro" id="IPR041297">
    <property type="entry name" value="Crb2_Tudor"/>
</dbReference>
<dbReference type="Pfam" id="PF18115">
    <property type="entry name" value="Tudor_3"/>
    <property type="match status" value="1"/>
</dbReference>
<feature type="region of interest" description="Disordered" evidence="1">
    <location>
        <begin position="161"/>
        <end position="418"/>
    </location>
</feature>
<feature type="compositionally biased region" description="Low complexity" evidence="1">
    <location>
        <begin position="168"/>
        <end position="180"/>
    </location>
</feature>
<dbReference type="Proteomes" id="UP001642405">
    <property type="component" value="Unassembled WGS sequence"/>
</dbReference>
<gene>
    <name evidence="3" type="ORF">SCUCBS95973_004606</name>
</gene>
<feature type="domain" description="Tudor" evidence="2">
    <location>
        <begin position="106"/>
        <end position="168"/>
    </location>
</feature>
<dbReference type="InterPro" id="IPR002999">
    <property type="entry name" value="Tudor"/>
</dbReference>
<feature type="compositionally biased region" description="Low complexity" evidence="1">
    <location>
        <begin position="189"/>
        <end position="210"/>
    </location>
</feature>
<reference evidence="3 4" key="1">
    <citation type="submission" date="2024-01" db="EMBL/GenBank/DDBJ databases">
        <authorList>
            <person name="Allen C."/>
            <person name="Tagirdzhanova G."/>
        </authorList>
    </citation>
    <scope>NUCLEOTIDE SEQUENCE [LARGE SCALE GENOMIC DNA]</scope>
</reference>
<sequence>MSAAQLAQLQEDRAQYQEQLDLVLASLHDDPGNDELLGLKAELASALEIIDESLAELKPETSSKSTATSSKKTDSQRQPAVPDVPPSSSSAAAAAAPANDDAAARVVYKVNESILARWVTGDKAFYPARIMSVTGSATAPMYTVKFKSYDTIETLRARDIRPLAPAHSTSNTNSTSNTSTAAKRKADSSAEATESSAAPSGSSTPLSPATATPPPPLPPPPPGPPSSSSSPYSYAQPPAPPPPPPPSSDSTVSAATAVSPPPPPPPPPPPHPSTPASTAIPPPSRFRTIDRFSQGVVSSASPQLYTQAHQLQQQQQRTGGSVNNAGTGASSATPLNAEEPPVKKFKKIKATKQLEAGKSKWQEFSSKGKTGKPGTKKDSMFRTPEGIHGRVGFTGSGQAMRKDVTRSRHIYQTNDDAD</sequence>
<comment type="caution">
    <text evidence="3">The sequence shown here is derived from an EMBL/GenBank/DDBJ whole genome shotgun (WGS) entry which is preliminary data.</text>
</comment>
<feature type="region of interest" description="Disordered" evidence="1">
    <location>
        <begin position="57"/>
        <end position="96"/>
    </location>
</feature>
<dbReference type="CDD" id="cd20446">
    <property type="entry name" value="Tudor_SpSPF30-like"/>
    <property type="match status" value="1"/>
</dbReference>
<evidence type="ECO:0000313" key="4">
    <source>
        <dbReference type="Proteomes" id="UP001642405"/>
    </source>
</evidence>
<feature type="compositionally biased region" description="Pro residues" evidence="1">
    <location>
        <begin position="237"/>
        <end position="247"/>
    </location>
</feature>
<proteinExistence type="predicted"/>
<name>A0ABP0BQ21_9PEZI</name>
<feature type="compositionally biased region" description="Basic and acidic residues" evidence="1">
    <location>
        <begin position="375"/>
        <end position="388"/>
    </location>
</feature>
<feature type="compositionally biased region" description="Low complexity" evidence="1">
    <location>
        <begin position="226"/>
        <end position="236"/>
    </location>
</feature>
<evidence type="ECO:0000256" key="1">
    <source>
        <dbReference type="SAM" id="MobiDB-lite"/>
    </source>
</evidence>
<protein>
    <recommendedName>
        <fullName evidence="2">Tudor domain-containing protein</fullName>
    </recommendedName>
</protein>
<accession>A0ABP0BQ21</accession>
<dbReference type="InterPro" id="IPR051661">
    <property type="entry name" value="Actin_filament_regulator"/>
</dbReference>
<feature type="compositionally biased region" description="Polar residues" evidence="1">
    <location>
        <begin position="317"/>
        <end position="334"/>
    </location>
</feature>
<feature type="compositionally biased region" description="Low complexity" evidence="1">
    <location>
        <begin position="86"/>
        <end position="96"/>
    </location>
</feature>
<dbReference type="EMBL" id="CAWUHB010000023">
    <property type="protein sequence ID" value="CAK7221752.1"/>
    <property type="molecule type" value="Genomic_DNA"/>
</dbReference>
<dbReference type="Gene3D" id="2.30.30.140">
    <property type="match status" value="1"/>
</dbReference>
<dbReference type="SMART" id="SM00333">
    <property type="entry name" value="TUDOR"/>
    <property type="match status" value="1"/>
</dbReference>
<feature type="compositionally biased region" description="Low complexity" evidence="1">
    <location>
        <begin position="248"/>
        <end position="258"/>
    </location>
</feature>